<evidence type="ECO:0000256" key="2">
    <source>
        <dbReference type="ARBA" id="ARBA00004141"/>
    </source>
</evidence>
<comment type="similarity">
    <text evidence="3">Belongs to the cation transport ATPase (P-type) (TC 3.A.3) family. Type IV subfamily.</text>
</comment>
<feature type="binding site" evidence="20">
    <location>
        <position position="854"/>
    </location>
    <ligand>
        <name>ATP</name>
        <dbReference type="ChEBI" id="CHEBI:30616"/>
    </ligand>
</feature>
<dbReference type="Gene3D" id="3.40.1110.10">
    <property type="entry name" value="Calcium-transporting ATPase, cytoplasmic domain N"/>
    <property type="match status" value="1"/>
</dbReference>
<evidence type="ECO:0000256" key="1">
    <source>
        <dbReference type="ARBA" id="ARBA00001971"/>
    </source>
</evidence>
<feature type="region of interest" description="Disordered" evidence="22">
    <location>
        <begin position="928"/>
        <end position="959"/>
    </location>
</feature>
<dbReference type="GO" id="GO:0005886">
    <property type="term" value="C:plasma membrane"/>
    <property type="evidence" value="ECO:0007669"/>
    <property type="project" value="TreeGrafter"/>
</dbReference>
<dbReference type="Pfam" id="PF13246">
    <property type="entry name" value="Cation_ATPase"/>
    <property type="match status" value="1"/>
</dbReference>
<dbReference type="GO" id="GO:0016705">
    <property type="term" value="F:oxidoreductase activity, acting on paired donors, with incorporation or reduction of molecular oxygen"/>
    <property type="evidence" value="ECO:0007669"/>
    <property type="project" value="InterPro"/>
</dbReference>
<evidence type="ECO:0000313" key="27">
    <source>
        <dbReference type="Proteomes" id="UP000830671"/>
    </source>
</evidence>
<dbReference type="SUPFAM" id="SSF81660">
    <property type="entry name" value="Metal cation-transporting ATPase, ATP-binding domain N"/>
    <property type="match status" value="1"/>
</dbReference>
<dbReference type="SUPFAM" id="SSF81653">
    <property type="entry name" value="Calcium ATPase, transduction domain A"/>
    <property type="match status" value="1"/>
</dbReference>
<comment type="cofactor">
    <cofactor evidence="21">
        <name>Mg(2+)</name>
        <dbReference type="ChEBI" id="CHEBI:18420"/>
    </cofactor>
</comment>
<feature type="region of interest" description="Disordered" evidence="22">
    <location>
        <begin position="1"/>
        <end position="49"/>
    </location>
</feature>
<feature type="transmembrane region" description="Helical" evidence="23">
    <location>
        <begin position="1637"/>
        <end position="1662"/>
    </location>
</feature>
<dbReference type="PROSITE" id="PS00086">
    <property type="entry name" value="CYTOCHROME_P450"/>
    <property type="match status" value="1"/>
</dbReference>
<evidence type="ECO:0000256" key="22">
    <source>
        <dbReference type="SAM" id="MobiDB-lite"/>
    </source>
</evidence>
<feature type="domain" description="P-type ATPase C-terminal" evidence="25">
    <location>
        <begin position="1461"/>
        <end position="1709"/>
    </location>
</feature>
<feature type="binding site" evidence="20">
    <location>
        <position position="1234"/>
    </location>
    <ligand>
        <name>ATP</name>
        <dbReference type="ChEBI" id="CHEBI:30616"/>
    </ligand>
</feature>
<dbReference type="Pfam" id="PF00067">
    <property type="entry name" value="p450"/>
    <property type="match status" value="1"/>
</dbReference>
<feature type="binding site" evidence="21">
    <location>
        <position position="1439"/>
    </location>
    <ligand>
        <name>Mg(2+)</name>
        <dbReference type="ChEBI" id="CHEBI:18420"/>
    </ligand>
</feature>
<dbReference type="Proteomes" id="UP000830671">
    <property type="component" value="Chromosome 3"/>
</dbReference>
<dbReference type="SUPFAM" id="SSF48264">
    <property type="entry name" value="Cytochrome P450"/>
    <property type="match status" value="1"/>
</dbReference>
<feature type="binding site" evidence="20">
    <location>
        <position position="1083"/>
    </location>
    <ligand>
        <name>ATP</name>
        <dbReference type="ChEBI" id="CHEBI:30616"/>
    </ligand>
</feature>
<dbReference type="InterPro" id="IPR036396">
    <property type="entry name" value="Cyt_P450_sf"/>
</dbReference>
<feature type="binding site" evidence="20">
    <location>
        <position position="1439"/>
    </location>
    <ligand>
        <name>ATP</name>
        <dbReference type="ChEBI" id="CHEBI:30616"/>
    </ligand>
</feature>
<feature type="binding site" evidence="21">
    <location>
        <position position="1435"/>
    </location>
    <ligand>
        <name>Mg(2+)</name>
        <dbReference type="ChEBI" id="CHEBI:18420"/>
    </ligand>
</feature>
<keyword evidence="27" id="KW-1185">Reference proteome</keyword>
<evidence type="ECO:0000256" key="3">
    <source>
        <dbReference type="ARBA" id="ARBA00008109"/>
    </source>
</evidence>
<dbReference type="SUPFAM" id="SSF56784">
    <property type="entry name" value="HAD-like"/>
    <property type="match status" value="1"/>
</dbReference>
<evidence type="ECO:0000256" key="11">
    <source>
        <dbReference type="ARBA" id="ARBA00022967"/>
    </source>
</evidence>
<dbReference type="GO" id="GO:0005524">
    <property type="term" value="F:ATP binding"/>
    <property type="evidence" value="ECO:0007669"/>
    <property type="project" value="UniProtKB-KW"/>
</dbReference>
<feature type="region of interest" description="Disordered" evidence="22">
    <location>
        <begin position="380"/>
        <end position="403"/>
    </location>
</feature>
<feature type="binding site" evidence="20">
    <location>
        <position position="1438"/>
    </location>
    <ligand>
        <name>ATP</name>
        <dbReference type="ChEBI" id="CHEBI:30616"/>
    </ligand>
</feature>
<comment type="similarity">
    <text evidence="4">Belongs to the cytochrome P450 family.</text>
</comment>
<dbReference type="InterPro" id="IPR032631">
    <property type="entry name" value="P-type_ATPase_N"/>
</dbReference>
<keyword evidence="13 18" id="KW-0408">Iron</keyword>
<dbReference type="GeneID" id="73339063"/>
<keyword evidence="10 21" id="KW-0460">Magnesium</keyword>
<feature type="binding site" evidence="20">
    <location>
        <position position="1316"/>
    </location>
    <ligand>
        <name>ATP</name>
        <dbReference type="ChEBI" id="CHEBI:30616"/>
    </ligand>
</feature>
<feature type="transmembrane region" description="Helical" evidence="23">
    <location>
        <begin position="1575"/>
        <end position="1600"/>
    </location>
</feature>
<dbReference type="GO" id="GO:0020037">
    <property type="term" value="F:heme binding"/>
    <property type="evidence" value="ECO:0007669"/>
    <property type="project" value="InterPro"/>
</dbReference>
<comment type="catalytic activity">
    <reaction evidence="16">
        <text>ATP + H2O + phospholipidSide 1 = ADP + phosphate + phospholipidSide 2.</text>
        <dbReference type="EC" id="7.6.2.1"/>
    </reaction>
</comment>
<feature type="region of interest" description="Disordered" evidence="22">
    <location>
        <begin position="1142"/>
        <end position="1167"/>
    </location>
</feature>
<dbReference type="KEGG" id="clup:CLUP02_05044"/>
<dbReference type="PANTHER" id="PTHR24092:SF174">
    <property type="entry name" value="PHOSPHOLIPID-TRANSPORTING ATPASE DNF3-RELATED"/>
    <property type="match status" value="1"/>
</dbReference>
<evidence type="ECO:0000256" key="15">
    <source>
        <dbReference type="ARBA" id="ARBA00023136"/>
    </source>
</evidence>
<evidence type="ECO:0000256" key="8">
    <source>
        <dbReference type="ARBA" id="ARBA00022741"/>
    </source>
</evidence>
<dbReference type="FunFam" id="3.40.50.1000:FF:000172">
    <property type="entry name" value="Phospholipid-transporting ATPase"/>
    <property type="match status" value="1"/>
</dbReference>
<keyword evidence="15 23" id="KW-0472">Membrane</keyword>
<keyword evidence="6 23" id="KW-0812">Transmembrane</keyword>
<feature type="binding site" description="axial binding residue" evidence="18">
    <location>
        <position position="2324"/>
    </location>
    <ligand>
        <name>heme</name>
        <dbReference type="ChEBI" id="CHEBI:30413"/>
    </ligand>
    <ligandPart>
        <name>Fe</name>
        <dbReference type="ChEBI" id="CHEBI:18248"/>
    </ligandPart>
</feature>
<evidence type="ECO:0000256" key="21">
    <source>
        <dbReference type="PIRSR" id="PIRSR606539-3"/>
    </source>
</evidence>
<dbReference type="Pfam" id="PF16212">
    <property type="entry name" value="PhoLip_ATPase_C"/>
    <property type="match status" value="1"/>
</dbReference>
<evidence type="ECO:0000256" key="23">
    <source>
        <dbReference type="SAM" id="Phobius"/>
    </source>
</evidence>
<dbReference type="GO" id="GO:0016887">
    <property type="term" value="F:ATP hydrolysis activity"/>
    <property type="evidence" value="ECO:0007669"/>
    <property type="project" value="InterPro"/>
</dbReference>
<evidence type="ECO:0000256" key="10">
    <source>
        <dbReference type="ARBA" id="ARBA00022842"/>
    </source>
</evidence>
<keyword evidence="9 20" id="KW-0067">ATP-binding</keyword>
<dbReference type="InterPro" id="IPR008250">
    <property type="entry name" value="ATPase_P-typ_transduc_dom_A_sf"/>
</dbReference>
<keyword evidence="11" id="KW-1278">Translocase</keyword>
<dbReference type="NCBIfam" id="TIGR01652">
    <property type="entry name" value="ATPase-Plipid"/>
    <property type="match status" value="2"/>
</dbReference>
<feature type="compositionally biased region" description="Basic and acidic residues" evidence="22">
    <location>
        <begin position="1"/>
        <end position="11"/>
    </location>
</feature>
<dbReference type="GO" id="GO:0045332">
    <property type="term" value="P:phospholipid translocation"/>
    <property type="evidence" value="ECO:0007669"/>
    <property type="project" value="TreeGrafter"/>
</dbReference>
<dbReference type="GO" id="GO:0000287">
    <property type="term" value="F:magnesium ion binding"/>
    <property type="evidence" value="ECO:0007669"/>
    <property type="project" value="InterPro"/>
</dbReference>
<comment type="catalytic activity">
    <reaction evidence="17">
        <text>a 1,2-diacyl-sn-glycero-3-phosphoethanolamine(out) + ATP + H2O = a 1,2-diacyl-sn-glycero-3-phosphoethanolamine(in) + ADP + phosphate + H(+)</text>
        <dbReference type="Rhea" id="RHEA:66132"/>
        <dbReference type="ChEBI" id="CHEBI:15377"/>
        <dbReference type="ChEBI" id="CHEBI:15378"/>
        <dbReference type="ChEBI" id="CHEBI:30616"/>
        <dbReference type="ChEBI" id="CHEBI:43474"/>
        <dbReference type="ChEBI" id="CHEBI:64612"/>
        <dbReference type="ChEBI" id="CHEBI:456216"/>
    </reaction>
    <physiologicalReaction direction="left-to-right" evidence="17">
        <dbReference type="Rhea" id="RHEA:66133"/>
    </physiologicalReaction>
</comment>
<evidence type="ECO:0000256" key="5">
    <source>
        <dbReference type="ARBA" id="ARBA00012189"/>
    </source>
</evidence>
<evidence type="ECO:0000259" key="24">
    <source>
        <dbReference type="Pfam" id="PF16209"/>
    </source>
</evidence>
<dbReference type="PRINTS" id="PR00465">
    <property type="entry name" value="EP450IV"/>
</dbReference>
<dbReference type="InterPro" id="IPR006539">
    <property type="entry name" value="P-type_ATPase_IV"/>
</dbReference>
<evidence type="ECO:0000313" key="26">
    <source>
        <dbReference type="EMBL" id="UQC79564.1"/>
    </source>
</evidence>
<dbReference type="Pfam" id="PF16209">
    <property type="entry name" value="PhoLip_ATPase_N"/>
    <property type="match status" value="1"/>
</dbReference>
<proteinExistence type="inferred from homology"/>
<dbReference type="InterPro" id="IPR032630">
    <property type="entry name" value="P_typ_ATPase_c"/>
</dbReference>
<dbReference type="InterPro" id="IPR023214">
    <property type="entry name" value="HAD_sf"/>
</dbReference>
<evidence type="ECO:0000256" key="4">
    <source>
        <dbReference type="ARBA" id="ARBA00010617"/>
    </source>
</evidence>
<dbReference type="InterPro" id="IPR001757">
    <property type="entry name" value="P_typ_ATPase"/>
</dbReference>
<dbReference type="GO" id="GO:0032456">
    <property type="term" value="P:endocytic recycling"/>
    <property type="evidence" value="ECO:0007669"/>
    <property type="project" value="TreeGrafter"/>
</dbReference>
<keyword evidence="7 18" id="KW-0479">Metal-binding</keyword>
<dbReference type="GO" id="GO:0005506">
    <property type="term" value="F:iron ion binding"/>
    <property type="evidence" value="ECO:0007669"/>
    <property type="project" value="InterPro"/>
</dbReference>
<dbReference type="InterPro" id="IPR036412">
    <property type="entry name" value="HAD-like_sf"/>
</dbReference>
<reference evidence="26" key="1">
    <citation type="journal article" date="2021" name="Mol. Plant Microbe Interact.">
        <title>Complete Genome Sequence of the Plant-Pathogenic Fungus Colletotrichum lupini.</title>
        <authorList>
            <person name="Baroncelli R."/>
            <person name="Pensec F."/>
            <person name="Da Lio D."/>
            <person name="Boufleur T."/>
            <person name="Vicente I."/>
            <person name="Sarrocco S."/>
            <person name="Picot A."/>
            <person name="Baraldi E."/>
            <person name="Sukno S."/>
            <person name="Thon M."/>
            <person name="Le Floch G."/>
        </authorList>
    </citation>
    <scope>NUCLEOTIDE SEQUENCE</scope>
    <source>
        <strain evidence="26">IMI 504893</strain>
    </source>
</reference>
<feature type="binding site" evidence="20">
    <location>
        <position position="1401"/>
    </location>
    <ligand>
        <name>ATP</name>
        <dbReference type="ChEBI" id="CHEBI:30616"/>
    </ligand>
</feature>
<feature type="binding site" evidence="20">
    <location>
        <position position="1407"/>
    </location>
    <ligand>
        <name>ATP</name>
        <dbReference type="ChEBI" id="CHEBI:30616"/>
    </ligand>
</feature>
<feature type="binding site" evidence="20">
    <location>
        <position position="1013"/>
    </location>
    <ligand>
        <name>ATP</name>
        <dbReference type="ChEBI" id="CHEBI:30616"/>
    </ligand>
</feature>
<comment type="subcellular location">
    <subcellularLocation>
        <location evidence="2">Membrane</location>
        <topology evidence="2">Multi-pass membrane protein</topology>
    </subcellularLocation>
</comment>
<dbReference type="PANTHER" id="PTHR24092">
    <property type="entry name" value="PROBABLE PHOSPHOLIPID-TRANSPORTING ATPASE"/>
    <property type="match status" value="1"/>
</dbReference>
<feature type="transmembrane region" description="Helical" evidence="23">
    <location>
        <begin position="788"/>
        <end position="808"/>
    </location>
</feature>
<feature type="binding site" evidence="20">
    <location>
        <position position="855"/>
    </location>
    <ligand>
        <name>ATP</name>
        <dbReference type="ChEBI" id="CHEBI:30616"/>
    </ligand>
</feature>
<feature type="active site" description="4-aspartylphosphate intermediate" evidence="19">
    <location>
        <position position="854"/>
    </location>
</feature>
<evidence type="ECO:0000256" key="9">
    <source>
        <dbReference type="ARBA" id="ARBA00022840"/>
    </source>
</evidence>
<feature type="binding site" evidence="20">
    <location>
        <position position="1314"/>
    </location>
    <ligand>
        <name>ATP</name>
        <dbReference type="ChEBI" id="CHEBI:30616"/>
    </ligand>
</feature>
<keyword evidence="18" id="KW-0349">Heme</keyword>
<keyword evidence="14" id="KW-0503">Monooxygenase</keyword>
<feature type="domain" description="P-type ATPase N-terminal" evidence="24">
    <location>
        <begin position="460"/>
        <end position="516"/>
    </location>
</feature>
<dbReference type="CDD" id="cd11040">
    <property type="entry name" value="CYP7_CYP8-like"/>
    <property type="match status" value="1"/>
</dbReference>
<feature type="compositionally biased region" description="Basic and acidic residues" evidence="22">
    <location>
        <begin position="36"/>
        <end position="46"/>
    </location>
</feature>
<dbReference type="GO" id="GO:0004497">
    <property type="term" value="F:monooxygenase activity"/>
    <property type="evidence" value="ECO:0007669"/>
    <property type="project" value="UniProtKB-KW"/>
</dbReference>
<dbReference type="InterPro" id="IPR002403">
    <property type="entry name" value="Cyt_P450_E_grp-IV"/>
</dbReference>
<evidence type="ECO:0000256" key="20">
    <source>
        <dbReference type="PIRSR" id="PIRSR606539-2"/>
    </source>
</evidence>
<dbReference type="Gene3D" id="1.10.630.10">
    <property type="entry name" value="Cytochrome P450"/>
    <property type="match status" value="1"/>
</dbReference>
<evidence type="ECO:0000259" key="25">
    <source>
        <dbReference type="Pfam" id="PF16212"/>
    </source>
</evidence>
<keyword evidence="14" id="KW-0560">Oxidoreductase</keyword>
<dbReference type="Gene3D" id="2.70.150.10">
    <property type="entry name" value="Calcium-transporting ATPase, cytoplasmic transduction domain A"/>
    <property type="match status" value="1"/>
</dbReference>
<feature type="binding site" evidence="20">
    <location>
        <position position="1060"/>
    </location>
    <ligand>
        <name>ATP</name>
        <dbReference type="ChEBI" id="CHEBI:30616"/>
    </ligand>
</feature>
<dbReference type="EC" id="7.6.2.1" evidence="5"/>
<name>A0A9Q8SLF7_9PEZI</name>
<evidence type="ECO:0000256" key="19">
    <source>
        <dbReference type="PIRSR" id="PIRSR606539-1"/>
    </source>
</evidence>
<evidence type="ECO:0000256" key="12">
    <source>
        <dbReference type="ARBA" id="ARBA00022989"/>
    </source>
</evidence>
<dbReference type="SUPFAM" id="SSF81665">
    <property type="entry name" value="Calcium ATPase, transmembrane domain M"/>
    <property type="match status" value="1"/>
</dbReference>
<dbReference type="InterPro" id="IPR018303">
    <property type="entry name" value="ATPase_P-typ_P_site"/>
</dbReference>
<keyword evidence="8 20" id="KW-0547">Nucleotide-binding</keyword>
<dbReference type="InterPro" id="IPR017972">
    <property type="entry name" value="Cyt_P450_CS"/>
</dbReference>
<feature type="transmembrane region" description="Helical" evidence="23">
    <location>
        <begin position="1606"/>
        <end position="1625"/>
    </location>
</feature>
<evidence type="ECO:0000256" key="6">
    <source>
        <dbReference type="ARBA" id="ARBA00022692"/>
    </source>
</evidence>
<evidence type="ECO:0000256" key="7">
    <source>
        <dbReference type="ARBA" id="ARBA00022723"/>
    </source>
</evidence>
<feature type="binding site" evidence="21">
    <location>
        <position position="854"/>
    </location>
    <ligand>
        <name>Mg(2+)</name>
        <dbReference type="ChEBI" id="CHEBI:18420"/>
    </ligand>
</feature>
<keyword evidence="12 23" id="KW-1133">Transmembrane helix</keyword>
<dbReference type="GO" id="GO:0140326">
    <property type="term" value="F:ATPase-coupled intramembrane lipid transporter activity"/>
    <property type="evidence" value="ECO:0007669"/>
    <property type="project" value="UniProtKB-EC"/>
</dbReference>
<feature type="transmembrane region" description="Helical" evidence="23">
    <location>
        <begin position="1682"/>
        <end position="1702"/>
    </location>
</feature>
<dbReference type="GO" id="GO:0006892">
    <property type="term" value="P:post-Golgi vesicle-mediated transport"/>
    <property type="evidence" value="ECO:0007669"/>
    <property type="project" value="TreeGrafter"/>
</dbReference>
<dbReference type="InterPro" id="IPR023298">
    <property type="entry name" value="ATPase_P-typ_TM_dom_sf"/>
</dbReference>
<dbReference type="NCBIfam" id="TIGR01494">
    <property type="entry name" value="ATPase_P-type"/>
    <property type="match status" value="1"/>
</dbReference>
<dbReference type="EMBL" id="CP019475">
    <property type="protein sequence ID" value="UQC79564.1"/>
    <property type="molecule type" value="Genomic_DNA"/>
</dbReference>
<evidence type="ECO:0000256" key="13">
    <source>
        <dbReference type="ARBA" id="ARBA00023004"/>
    </source>
</evidence>
<dbReference type="GO" id="GO:0005802">
    <property type="term" value="C:trans-Golgi network"/>
    <property type="evidence" value="ECO:0007669"/>
    <property type="project" value="TreeGrafter"/>
</dbReference>
<dbReference type="Gene3D" id="3.40.50.1000">
    <property type="entry name" value="HAD superfamily/HAD-like"/>
    <property type="match status" value="1"/>
</dbReference>
<feature type="binding site" evidence="20">
    <location>
        <position position="1315"/>
    </location>
    <ligand>
        <name>ATP</name>
        <dbReference type="ChEBI" id="CHEBI:30616"/>
    </ligand>
</feature>
<feature type="transmembrane region" description="Helical" evidence="23">
    <location>
        <begin position="745"/>
        <end position="767"/>
    </location>
</feature>
<dbReference type="InterPro" id="IPR001128">
    <property type="entry name" value="Cyt_P450"/>
</dbReference>
<accession>A0A9Q8SLF7</accession>
<organism evidence="26 27">
    <name type="scientific">Colletotrichum lupini</name>
    <dbReference type="NCBI Taxonomy" id="145971"/>
    <lineage>
        <taxon>Eukaryota</taxon>
        <taxon>Fungi</taxon>
        <taxon>Dikarya</taxon>
        <taxon>Ascomycota</taxon>
        <taxon>Pezizomycotina</taxon>
        <taxon>Sordariomycetes</taxon>
        <taxon>Hypocreomycetidae</taxon>
        <taxon>Glomerellales</taxon>
        <taxon>Glomerellaceae</taxon>
        <taxon>Colletotrichum</taxon>
        <taxon>Colletotrichum acutatum species complex</taxon>
    </lineage>
</organism>
<dbReference type="RefSeq" id="XP_049141196.1">
    <property type="nucleotide sequence ID" value="XM_049284053.1"/>
</dbReference>
<dbReference type="PROSITE" id="PS00154">
    <property type="entry name" value="ATPASE_E1_E2"/>
    <property type="match status" value="1"/>
</dbReference>
<dbReference type="InterPro" id="IPR023299">
    <property type="entry name" value="ATPase_P-typ_cyto_dom_N"/>
</dbReference>
<feature type="binding site" evidence="21">
    <location>
        <position position="856"/>
    </location>
    <ligand>
        <name>Mg(2+)</name>
        <dbReference type="ChEBI" id="CHEBI:18420"/>
    </ligand>
</feature>
<evidence type="ECO:0000256" key="18">
    <source>
        <dbReference type="PIRSR" id="PIRSR602403-1"/>
    </source>
</evidence>
<comment type="cofactor">
    <cofactor evidence="1 18">
        <name>heme</name>
        <dbReference type="ChEBI" id="CHEBI:30413"/>
    </cofactor>
</comment>
<gene>
    <name evidence="26" type="ORF">CLUP02_05044</name>
</gene>
<evidence type="ECO:0000256" key="16">
    <source>
        <dbReference type="ARBA" id="ARBA00034036"/>
    </source>
</evidence>
<evidence type="ECO:0000256" key="17">
    <source>
        <dbReference type="ARBA" id="ARBA00049128"/>
    </source>
</evidence>
<feature type="compositionally biased region" description="Low complexity" evidence="22">
    <location>
        <begin position="930"/>
        <end position="951"/>
    </location>
</feature>
<sequence length="2539" mass="281976">MKNPAFRDSEGRGYAGDGEATGRRRGGDEEAEEDVDVHPDAPDDSGRGTARRTVMRHLLTSRCFFLHQPSNLQFLCLPIALFDFSSPRRSAGNDKHMPTAAAAINLHQRPPFLFKAAMRVGIACSAFARTFCPRMTLVGEGKAEAQQMASVLDLAIRTSDALISPGARDLDVACCGIRGSTSGPVDRFAASDASSSVSEAKPCVGRSSSLASARCFLGAAALEGRRASFRNLEEPSVDFNQNGLAARSNQSSPRMHTCTSSNAHHKYPSMTSENPGQCAHHVGRSTRDNATDYACSLYVISPVFLGSPPLRGMQDVNDELGARCFFSIAAPNGFSSPVIKLGRGNTRMAVRIVELSALDVRTHATLAIVTRSINAAATMNEKPTTEPPTVGDAPRPGPDEAPDRARWLGANSRRDAVMWCKSVFYEVVLGRKTLPPSKNGRIIPLQLDQNAPLTDERRGGHPFLSNTIRTSRYTVYDFIPKQLFFQFSRIGNFYFLCVGVPQTVPGLSTTGNFTTILPLLFFVLVTVAKEGYDDFKRHRLDKVENAKTARVLKHSKHRNTSSQTWQSKLRSTLLGGSQVLGAGQAVDDGPWITTRWCDIEVGDLINLRRDDPVPADIVLLHADGENGLAYIETMALDGETNLKSKQVSAALEGRDSVEKIVACDAEFVVEDPNPDLYKFDGRVTVNGKSLPLTSAEVIYRGSILRNTASAIGIVVNTGEECKIRMNANQHPKAKKPVLETVANKIVVSLALYVIILSVGCSMGYVLWQRSQERRTWYLSGAEVKFYEIIIGFIIQFNNVIPLALYVSLEIVKVGQLLMLNSDVEMYHAETDTPARCNTNTILENLGQVGYIFTDKTGTLTENVMKFRKLSIAGTAWLHQPDVEVADGDSENNSSVDTLFEAKGIPRISTQHIRTDAIVDDYVQSPATLGRPSMARSRAPSTRRSSSQWRSTSRPDHVQPDVTTSDLLEFIALRPHSLFARRAKDYILAMALCHTCLPEIRNGEVEYQSSSPDELAMVKAAQELGYTVVSRTSSNITLRQSSEASDATKHITFQILDVIEFSSHRKRMSIVVRYPDGRICIICKGADSVILPRLKMASMALQKAQDVRQSADLERELLRKSEQHEPRISIGGRASMSLRRSIGIARGTPGPSVRRPMDRSQSFETSKLRKSGDLLRPSINIRTTSFEASGGSSPTLPYQTPEKFAFLDEPAIADDSTIFTRCFKHLDDFATEGLRTLLFAQKFISEQDYLTWKKAFDAASTSLTDRQDKIEAAAETIEQSFNLVGASAIEDKLQQGVPETIDKLRRANIKIWMLTGDKRETAINIAHSTRICQPVSDLYTLDVTKGDLQGQLVALSEDLHSGCIHSVVVIDGQTLATIEKSDDLTAQFYSVVPFVDSVICCRASPAQKALMVKTVRSQLRKLKGRMGHGLTLAIGDGANDLAMISASHVGVGISGKEGLQAARVADYAIAQFRYLQRLLLVHGRWNYVRTAKFILCTFWKEMFFYLPTALYQRYNGYTGTSLYEMASLTVFNTLFTSLCVICLGIWEQDLSADTLLAVPELYVYGQRNMGLNLAKYAGWMLSAAIQGVLAYWGVWAGYVWFAHSSDQGLYAVGNLAFTLGVVWINYKCFILETHHKSGVVIGCFLLTFSGWWAWQGFLSSIYTRAPSIYAVRDGFSKTFGRDWTWWLTLIVMVTLFILMETIFRTLQRSLILAGMWRWPWVRKEDDVCADEWRLELWQELEKDPIVRERLKRLASDEEEEAEDCDEDVVVGEGVRRNKLCIRNLESSAEVNPSKSRWLLGPGVVYRCCLQPGDAGIRLPIPDPRAPHDGAPARVGAYSAVAEDSAPYSQPIIYAKLRQAGTELVPFPSDGYKVASATSILGPDDGFVPSVALLTAIPVMLYLAYLIRSPVTMDIKEPPLLRPTVPFIGHIIGILQHSWQYLDLAYAKSKAPMFTLPMLGGKMYVITEPDLAQAALRNRSLSFDPFLRDLIKGMAGASAQTMRAWDDPAFYGPWVKSIYGGMAGQSLLGLNISAVGWIATALNEIGNDVEVADLYMWNRELFTLASTDSLYGSKNPLRADKKLIEAYWDYEADVNKLMLGIFPSLVAPKGYRGQALFQEAFKSFFDSQLHEGDDVPSLVKDRRRLSMSFDMTSAEAAKIELIFLHGAISNTFPSFYWFFTRVFSQPLLLSRLRKEVRGVIEEKGRDVVDGEEKRVFVLHIEKLEERCPLLMSCFRETHRLYAAGVLARKVMADTTISDGKMSFVVKKDWQISAPQRILQTDSGIWGDDAMEFIGDRFLKVAEEKGEAVVNVAVRGFLGFGGGKHICPGRYFASGELLGSLALLVAGFDVTSSDGQALVVPKITAVPLTGSFGKPVPGSDLKGRMSRRAGWEDVSISSSQWKDFILTYCKEYQILCEFQQLSLTHILFNGMHYYRSSWMKIKPTNYLEDPYVLASILPIVTILNPLPSIPACSVYTPKVFCFMIRIRTIGVRIEKRVNIRHFTTPIRSLTEFPFVRNFNSRERPDTAHPQILQFWSSGQFVI</sequence>
<evidence type="ECO:0000256" key="14">
    <source>
        <dbReference type="ARBA" id="ARBA00023033"/>
    </source>
</evidence>
<feature type="binding site" evidence="20">
    <location>
        <position position="856"/>
    </location>
    <ligand>
        <name>ATP</name>
        <dbReference type="ChEBI" id="CHEBI:30616"/>
    </ligand>
</feature>
<protein>
    <recommendedName>
        <fullName evidence="5">P-type phospholipid transporter</fullName>
        <ecNumber evidence="5">7.6.2.1</ecNumber>
    </recommendedName>
</protein>